<evidence type="ECO:0000256" key="9">
    <source>
        <dbReference type="ARBA" id="ARBA00023242"/>
    </source>
</evidence>
<keyword evidence="5" id="KW-0560">Oxidoreductase</keyword>
<dbReference type="Gene3D" id="2.60.120.650">
    <property type="entry name" value="Cupin"/>
    <property type="match status" value="1"/>
</dbReference>
<keyword evidence="2" id="KW-0479">Metal-binding</keyword>
<dbReference type="Pfam" id="PF17811">
    <property type="entry name" value="JHD"/>
    <property type="match status" value="1"/>
</dbReference>
<evidence type="ECO:0000259" key="11">
    <source>
        <dbReference type="PROSITE" id="PS51184"/>
    </source>
</evidence>
<evidence type="ECO:0000256" key="4">
    <source>
        <dbReference type="ARBA" id="ARBA00022964"/>
    </source>
</evidence>
<evidence type="ECO:0000313" key="12">
    <source>
        <dbReference type="Proteomes" id="UP000887574"/>
    </source>
</evidence>
<comment type="subcellular location">
    <subcellularLocation>
        <location evidence="1">Nucleus</location>
    </subcellularLocation>
</comment>
<evidence type="ECO:0000256" key="7">
    <source>
        <dbReference type="ARBA" id="ARBA00023015"/>
    </source>
</evidence>
<feature type="region of interest" description="Disordered" evidence="10">
    <location>
        <begin position="636"/>
        <end position="699"/>
    </location>
</feature>
<dbReference type="WBParaSite" id="jg10423">
    <property type="protein sequence ID" value="jg10423"/>
    <property type="gene ID" value="jg10423"/>
</dbReference>
<evidence type="ECO:0000256" key="10">
    <source>
        <dbReference type="SAM" id="MobiDB-lite"/>
    </source>
</evidence>
<feature type="compositionally biased region" description="Acidic residues" evidence="10">
    <location>
        <begin position="414"/>
        <end position="429"/>
    </location>
</feature>
<dbReference type="SUPFAM" id="SSF51197">
    <property type="entry name" value="Clavaminate synthase-like"/>
    <property type="match status" value="1"/>
</dbReference>
<name>A0A915CM40_9BILA</name>
<evidence type="ECO:0000313" key="13">
    <source>
        <dbReference type="WBParaSite" id="jg10423"/>
    </source>
</evidence>
<evidence type="ECO:0000256" key="2">
    <source>
        <dbReference type="ARBA" id="ARBA00022723"/>
    </source>
</evidence>
<dbReference type="GO" id="GO:0046872">
    <property type="term" value="F:metal ion binding"/>
    <property type="evidence" value="ECO:0007669"/>
    <property type="project" value="UniProtKB-KW"/>
</dbReference>
<reference evidence="13" key="1">
    <citation type="submission" date="2022-11" db="UniProtKB">
        <authorList>
            <consortium name="WormBaseParasite"/>
        </authorList>
    </citation>
    <scope>IDENTIFICATION</scope>
</reference>
<feature type="region of interest" description="Disordered" evidence="10">
    <location>
        <begin position="738"/>
        <end position="757"/>
    </location>
</feature>
<dbReference type="InterPro" id="IPR003347">
    <property type="entry name" value="JmjC_dom"/>
</dbReference>
<evidence type="ECO:0000256" key="3">
    <source>
        <dbReference type="ARBA" id="ARBA00022853"/>
    </source>
</evidence>
<proteinExistence type="predicted"/>
<dbReference type="PROSITE" id="PS51184">
    <property type="entry name" value="JMJC"/>
    <property type="match status" value="1"/>
</dbReference>
<keyword evidence="7" id="KW-0805">Transcription regulation</keyword>
<feature type="region of interest" description="Disordered" evidence="10">
    <location>
        <begin position="769"/>
        <end position="800"/>
    </location>
</feature>
<evidence type="ECO:0000256" key="1">
    <source>
        <dbReference type="ARBA" id="ARBA00004123"/>
    </source>
</evidence>
<protein>
    <submittedName>
        <fullName evidence="13">JmjC domain-containing protein</fullName>
    </submittedName>
</protein>
<dbReference type="GO" id="GO:0006325">
    <property type="term" value="P:chromatin organization"/>
    <property type="evidence" value="ECO:0007669"/>
    <property type="project" value="UniProtKB-KW"/>
</dbReference>
<evidence type="ECO:0000256" key="5">
    <source>
        <dbReference type="ARBA" id="ARBA00023002"/>
    </source>
</evidence>
<dbReference type="SMART" id="SM00558">
    <property type="entry name" value="JmjC"/>
    <property type="match status" value="1"/>
</dbReference>
<dbReference type="AlphaFoldDB" id="A0A915CM40"/>
<keyword evidence="12" id="KW-1185">Reference proteome</keyword>
<dbReference type="GO" id="GO:0005634">
    <property type="term" value="C:nucleus"/>
    <property type="evidence" value="ECO:0007669"/>
    <property type="project" value="UniProtKB-SubCell"/>
</dbReference>
<dbReference type="InterPro" id="IPR050690">
    <property type="entry name" value="JHDM1_Histone_Demethylase"/>
</dbReference>
<keyword evidence="6" id="KW-0408">Iron</keyword>
<accession>A0A915CM40</accession>
<organism evidence="12 13">
    <name type="scientific">Ditylenchus dipsaci</name>
    <dbReference type="NCBI Taxonomy" id="166011"/>
    <lineage>
        <taxon>Eukaryota</taxon>
        <taxon>Metazoa</taxon>
        <taxon>Ecdysozoa</taxon>
        <taxon>Nematoda</taxon>
        <taxon>Chromadorea</taxon>
        <taxon>Rhabditida</taxon>
        <taxon>Tylenchina</taxon>
        <taxon>Tylenchomorpha</taxon>
        <taxon>Sphaerularioidea</taxon>
        <taxon>Anguinidae</taxon>
        <taxon>Anguininae</taxon>
        <taxon>Ditylenchus</taxon>
    </lineage>
</organism>
<dbReference type="PANTHER" id="PTHR23123">
    <property type="entry name" value="PHD/F-BOX CONTAINING PROTEIN"/>
    <property type="match status" value="1"/>
</dbReference>
<feature type="region of interest" description="Disordered" evidence="10">
    <location>
        <begin position="414"/>
        <end position="437"/>
    </location>
</feature>
<sequence length="889" mass="100463">MIAAPDFDFFQDRYPKRTRKLINKPDAGSFVEESEDEVLFQKPKLMSHCLYDIQEIVSSSEFNDDSEMVKTIDLKEFNLEYIKKNGLSTPLLFNNPPEELGMTVPEAENFTVYDVMDLVGKSRKIEVVEVNEQKGRSMKLSDFITYYTSPAGFRNELLNVLSLEFSLTNLANCVSGPKFVSEIDWIDNVWPKELKERQIVHMQSNGQYSDFSTYPKVQRYCLMSVANCFTDFHIDFGGTSVWYHILKGKKIFWLIEPTEENILLYEEWILGGNNSESFFGRIVNKCIRVELNPGNTFIIPSGWIHCVYTPEDSLVFGGNFLHSYAVPMQTRVVRSEDRIKVGGKYRFPHFKQMIWYAIEDVVRKATSRLYLKPINIKGYLESQEASQREIVVGGQVQKLSSLEEAMNNFLGAEEAETDGSATDDQEEVEPSCSSAVQTGCKKSGQEVKDSFLSGMGMEESESEDEDAVSAHTMLTKDKEKEVDVVPEVDDDPNVFYDNLPNGADGYYNLVPTQMKFGQKDYLKDFKPVDSYNQDFLDNVSPLELNGYSSLLEYAKKLIKSKRPEVGEGITRPRHLLLEFERLVHYLSNLDKLTISKTIDMSNKGVNKKARNVTVELNIVAKQIEFGSLSIALPKNKRKYKRKSLNKSDDSLAAKKTPKPTKKTSDSSHPHHQQPGPFIDGAPLPTQSADAAEQAPNPYGFNPLDAAVALGKKPLPSAFRRSSNMATAPLPQKFKLKKLSEQHSPAVKPENQQSTPGETDLIGRIMKDEVKSTSTPHHTKSFGSSHKSSMKPSSQTNAQRLSMHSDDPIWSTSHLYRSRLSNSRKVNSKLNQVSNHPTVGRSLKLIHPNNMVPDHVQQRLLQTILDSECECTTTIASFNTAKRPLRRTNP</sequence>
<keyword evidence="8" id="KW-0804">Transcription</keyword>
<feature type="domain" description="JmjC" evidence="11">
    <location>
        <begin position="159"/>
        <end position="337"/>
    </location>
</feature>
<dbReference type="Proteomes" id="UP000887574">
    <property type="component" value="Unplaced"/>
</dbReference>
<keyword evidence="4" id="KW-0223">Dioxygenase</keyword>
<dbReference type="Pfam" id="PF02373">
    <property type="entry name" value="JmjC"/>
    <property type="match status" value="1"/>
</dbReference>
<dbReference type="GO" id="GO:0051213">
    <property type="term" value="F:dioxygenase activity"/>
    <property type="evidence" value="ECO:0007669"/>
    <property type="project" value="UniProtKB-KW"/>
</dbReference>
<keyword evidence="3" id="KW-0156">Chromatin regulator</keyword>
<feature type="compositionally biased region" description="Low complexity" evidence="10">
    <location>
        <begin position="780"/>
        <end position="793"/>
    </location>
</feature>
<evidence type="ECO:0000256" key="6">
    <source>
        <dbReference type="ARBA" id="ARBA00023004"/>
    </source>
</evidence>
<dbReference type="InterPro" id="IPR041070">
    <property type="entry name" value="JHD"/>
</dbReference>
<keyword evidence="9" id="KW-0539">Nucleus</keyword>
<evidence type="ECO:0000256" key="8">
    <source>
        <dbReference type="ARBA" id="ARBA00023163"/>
    </source>
</evidence>